<accession>A0A7S3CKZ5</accession>
<evidence type="ECO:0000259" key="1">
    <source>
        <dbReference type="PROSITE" id="PS50848"/>
    </source>
</evidence>
<proteinExistence type="predicted"/>
<organism evidence="2">
    <name type="scientific">Strombidium rassoulzadegani</name>
    <dbReference type="NCBI Taxonomy" id="1082188"/>
    <lineage>
        <taxon>Eukaryota</taxon>
        <taxon>Sar</taxon>
        <taxon>Alveolata</taxon>
        <taxon>Ciliophora</taxon>
        <taxon>Intramacronucleata</taxon>
        <taxon>Spirotrichea</taxon>
        <taxon>Oligotrichia</taxon>
        <taxon>Strombidiidae</taxon>
        <taxon>Strombidium</taxon>
    </lineage>
</organism>
<dbReference type="SUPFAM" id="SSF55961">
    <property type="entry name" value="Bet v1-like"/>
    <property type="match status" value="1"/>
</dbReference>
<protein>
    <recommendedName>
        <fullName evidence="1">START domain-containing protein</fullName>
    </recommendedName>
</protein>
<name>A0A7S3CKZ5_9SPIT</name>
<dbReference type="AlphaFoldDB" id="A0A7S3CKZ5"/>
<dbReference type="PANTHER" id="PTHR19308">
    <property type="entry name" value="PHOSPHATIDYLCHOLINE TRANSFER PROTEIN"/>
    <property type="match status" value="1"/>
</dbReference>
<dbReference type="PROSITE" id="PS50848">
    <property type="entry name" value="START"/>
    <property type="match status" value="1"/>
</dbReference>
<dbReference type="Pfam" id="PF01852">
    <property type="entry name" value="START"/>
    <property type="match status" value="1"/>
</dbReference>
<dbReference type="GO" id="GO:0008289">
    <property type="term" value="F:lipid binding"/>
    <property type="evidence" value="ECO:0007669"/>
    <property type="project" value="InterPro"/>
</dbReference>
<dbReference type="InterPro" id="IPR023393">
    <property type="entry name" value="START-like_dom_sf"/>
</dbReference>
<dbReference type="CDD" id="cd00177">
    <property type="entry name" value="START"/>
    <property type="match status" value="1"/>
</dbReference>
<gene>
    <name evidence="2" type="ORF">SRAS04492_LOCUS2794</name>
</gene>
<dbReference type="EMBL" id="HBIA01005311">
    <property type="protein sequence ID" value="CAE0230999.1"/>
    <property type="molecule type" value="Transcribed_RNA"/>
</dbReference>
<reference evidence="2" key="1">
    <citation type="submission" date="2021-01" db="EMBL/GenBank/DDBJ databases">
        <authorList>
            <person name="Corre E."/>
            <person name="Pelletier E."/>
            <person name="Niang G."/>
            <person name="Scheremetjew M."/>
            <person name="Finn R."/>
            <person name="Kale V."/>
            <person name="Holt S."/>
            <person name="Cochrane G."/>
            <person name="Meng A."/>
            <person name="Brown T."/>
            <person name="Cohen L."/>
        </authorList>
    </citation>
    <scope>NUCLEOTIDE SEQUENCE</scope>
    <source>
        <strain evidence="2">Ras09</strain>
    </source>
</reference>
<dbReference type="InterPro" id="IPR002913">
    <property type="entry name" value="START_lipid-bd_dom"/>
</dbReference>
<dbReference type="InterPro" id="IPR051213">
    <property type="entry name" value="START_lipid_transfer"/>
</dbReference>
<evidence type="ECO:0000313" key="2">
    <source>
        <dbReference type="EMBL" id="CAE0230999.1"/>
    </source>
</evidence>
<dbReference type="GO" id="GO:0005737">
    <property type="term" value="C:cytoplasm"/>
    <property type="evidence" value="ECO:0007669"/>
    <property type="project" value="UniProtKB-ARBA"/>
</dbReference>
<feature type="domain" description="START" evidence="1">
    <location>
        <begin position="1"/>
        <end position="150"/>
    </location>
</feature>
<dbReference type="Gene3D" id="3.30.530.20">
    <property type="match status" value="1"/>
</dbReference>
<sequence length="150" mass="17710">MVGIKPRDVVDFYFDPPNSVLKMVKEFKKIEKIDESTGIFYWRFKLPFMSDRDNIMRIYTQDLEDGSIFVCATSIERDDIPPIPGVFRMFQQINSYVRASKEDPNVVEYTEISHFDMKGKVPPLLLNMVMSSESVKEMKNMYNHMIKKYK</sequence>
<dbReference type="PANTHER" id="PTHR19308:SF56">
    <property type="entry name" value="START DOMAIN-CONTAINING PROTEIN"/>
    <property type="match status" value="1"/>
</dbReference>